<name>A0A7X6JXK7_9RHOB</name>
<dbReference type="Pfam" id="PF04430">
    <property type="entry name" value="DUF498"/>
    <property type="match status" value="1"/>
</dbReference>
<comment type="caution">
    <text evidence="1">The sequence shown here is derived from an EMBL/GenBank/DDBJ whole genome shotgun (WGS) entry which is preliminary data.</text>
</comment>
<accession>A0A7X6JXK7</accession>
<organism evidence="1 2">
    <name type="scientific">Roseicyclus persicicus</name>
    <dbReference type="NCBI Taxonomy" id="2650661"/>
    <lineage>
        <taxon>Bacteria</taxon>
        <taxon>Pseudomonadati</taxon>
        <taxon>Pseudomonadota</taxon>
        <taxon>Alphaproteobacteria</taxon>
        <taxon>Rhodobacterales</taxon>
        <taxon>Roseobacteraceae</taxon>
        <taxon>Roseicyclus</taxon>
    </lineage>
</organism>
<evidence type="ECO:0000313" key="1">
    <source>
        <dbReference type="EMBL" id="NKX43499.1"/>
    </source>
</evidence>
<dbReference type="InterPro" id="IPR036748">
    <property type="entry name" value="MTH938-like_sf"/>
</dbReference>
<gene>
    <name evidence="1" type="ORF">HCU73_02765</name>
</gene>
<dbReference type="PANTHER" id="PTHR21192">
    <property type="entry name" value="NUCLEAR PROTEIN E3-3"/>
    <property type="match status" value="1"/>
</dbReference>
<dbReference type="PANTHER" id="PTHR21192:SF2">
    <property type="entry name" value="NADH DEHYDROGENASE [UBIQUINONE] 1 ALPHA SUBCOMPLEX ASSEMBLY FACTOR 3"/>
    <property type="match status" value="1"/>
</dbReference>
<evidence type="ECO:0000313" key="2">
    <source>
        <dbReference type="Proteomes" id="UP000526408"/>
    </source>
</evidence>
<dbReference type="CDD" id="cd00248">
    <property type="entry name" value="Mth938-like"/>
    <property type="match status" value="1"/>
</dbReference>
<sequence>MRMNEVSFDDSRPVDGYGPGFFRVGGEVVAGAVVILPSGVSGWGGYDDRARLLERAGEIDVLFIGTGAEIAQIPGDLRRALEAAGIGVEIAASPAACRTYNVLLSEGRRVGLAALPV</sequence>
<dbReference type="RefSeq" id="WP_168621862.1">
    <property type="nucleotide sequence ID" value="NZ_JAAZQQ010000001.1"/>
</dbReference>
<dbReference type="SUPFAM" id="SSF64076">
    <property type="entry name" value="MTH938-like"/>
    <property type="match status" value="1"/>
</dbReference>
<reference evidence="1 2" key="1">
    <citation type="submission" date="2020-04" db="EMBL/GenBank/DDBJ databases">
        <authorList>
            <person name="Yoon J."/>
        </authorList>
    </citation>
    <scope>NUCLEOTIDE SEQUENCE [LARGE SCALE GENOMIC DNA]</scope>
    <source>
        <strain evidence="1 2">KMU-115</strain>
    </source>
</reference>
<keyword evidence="2" id="KW-1185">Reference proteome</keyword>
<dbReference type="Proteomes" id="UP000526408">
    <property type="component" value="Unassembled WGS sequence"/>
</dbReference>
<dbReference type="AlphaFoldDB" id="A0A7X6JXK7"/>
<protein>
    <recommendedName>
        <fullName evidence="3">Mth938-like domain-containing protein</fullName>
    </recommendedName>
</protein>
<dbReference type="InterPro" id="IPR007523">
    <property type="entry name" value="NDUFAF3/AAMDC"/>
</dbReference>
<dbReference type="EMBL" id="JAAZQQ010000001">
    <property type="protein sequence ID" value="NKX43499.1"/>
    <property type="molecule type" value="Genomic_DNA"/>
</dbReference>
<proteinExistence type="predicted"/>
<dbReference type="Gene3D" id="3.40.1230.10">
    <property type="entry name" value="MTH938-like"/>
    <property type="match status" value="1"/>
</dbReference>
<evidence type="ECO:0008006" key="3">
    <source>
        <dbReference type="Google" id="ProtNLM"/>
    </source>
</evidence>